<proteinExistence type="predicted"/>
<evidence type="ECO:0000313" key="1">
    <source>
        <dbReference type="EMBL" id="DAD67003.1"/>
    </source>
</evidence>
<name>A0A8S5LAY5_9CAUD</name>
<sequence length="96" mass="10930">MPGNRLRKQLIESVSLEGLSMKSGLSEKEIREHEGPLWSGNLIIEKVEGLWVPGGCPTRVTDRQKFASVYGMTARRLKEAFIHVEDHPRKRSWSSL</sequence>
<organism evidence="1">
    <name type="scientific">Podoviridae sp. ctNY03</name>
    <dbReference type="NCBI Taxonomy" id="2823558"/>
    <lineage>
        <taxon>Viruses</taxon>
        <taxon>Duplodnaviria</taxon>
        <taxon>Heunggongvirae</taxon>
        <taxon>Uroviricota</taxon>
        <taxon>Caudoviricetes</taxon>
    </lineage>
</organism>
<reference evidence="1" key="1">
    <citation type="journal article" date="2021" name="Proc. Natl. Acad. Sci. U.S.A.">
        <title>A Catalog of Tens of Thousands of Viruses from Human Metagenomes Reveals Hidden Associations with Chronic Diseases.</title>
        <authorList>
            <person name="Tisza M.J."/>
            <person name="Buck C.B."/>
        </authorList>
    </citation>
    <scope>NUCLEOTIDE SEQUENCE</scope>
    <source>
        <strain evidence="1">CtNY03</strain>
    </source>
</reference>
<dbReference type="EMBL" id="BK014666">
    <property type="protein sequence ID" value="DAD67003.1"/>
    <property type="molecule type" value="Genomic_DNA"/>
</dbReference>
<protein>
    <submittedName>
        <fullName evidence="1">Uncharacterized protein</fullName>
    </submittedName>
</protein>
<accession>A0A8S5LAY5</accession>